<gene>
    <name evidence="2" type="ORF">g.7487</name>
</gene>
<name>A0A146MIR6_LYGHE</name>
<reference evidence="2" key="1">
    <citation type="journal article" date="2016" name="Gigascience">
        <title>De novo construction of an expanded transcriptome assembly for the western tarnished plant bug, Lygus hesperus.</title>
        <authorList>
            <person name="Tassone E.E."/>
            <person name="Geib S.M."/>
            <person name="Hall B."/>
            <person name="Fabrick J.A."/>
            <person name="Brent C.S."/>
            <person name="Hull J.J."/>
        </authorList>
    </citation>
    <scope>NUCLEOTIDE SEQUENCE</scope>
</reference>
<feature type="region of interest" description="Disordered" evidence="1">
    <location>
        <begin position="53"/>
        <end position="99"/>
    </location>
</feature>
<organism evidence="2">
    <name type="scientific">Lygus hesperus</name>
    <name type="common">Western plant bug</name>
    <dbReference type="NCBI Taxonomy" id="30085"/>
    <lineage>
        <taxon>Eukaryota</taxon>
        <taxon>Metazoa</taxon>
        <taxon>Ecdysozoa</taxon>
        <taxon>Arthropoda</taxon>
        <taxon>Hexapoda</taxon>
        <taxon>Insecta</taxon>
        <taxon>Pterygota</taxon>
        <taxon>Neoptera</taxon>
        <taxon>Paraneoptera</taxon>
        <taxon>Hemiptera</taxon>
        <taxon>Heteroptera</taxon>
        <taxon>Panheteroptera</taxon>
        <taxon>Cimicomorpha</taxon>
        <taxon>Miridae</taxon>
        <taxon>Mirini</taxon>
        <taxon>Lygus</taxon>
    </lineage>
</organism>
<accession>A0A146MIR6</accession>
<feature type="compositionally biased region" description="Basic and acidic residues" evidence="1">
    <location>
        <begin position="53"/>
        <end position="62"/>
    </location>
</feature>
<feature type="compositionally biased region" description="Basic and acidic residues" evidence="1">
    <location>
        <begin position="75"/>
        <end position="84"/>
    </location>
</feature>
<evidence type="ECO:0000313" key="2">
    <source>
        <dbReference type="EMBL" id="JAQ18550.1"/>
    </source>
</evidence>
<proteinExistence type="predicted"/>
<evidence type="ECO:0000256" key="1">
    <source>
        <dbReference type="SAM" id="MobiDB-lite"/>
    </source>
</evidence>
<sequence length="99" mass="11732">MNLDALPAKTSRLREERRKRAHELNNLLDDCETLQKKVNRMHTVLEPLMRAAREEAEKKQQEQQHTQETINEECDVMKDTKVSDTTHVPVKQQQQQQQQ</sequence>
<feature type="non-terminal residue" evidence="2">
    <location>
        <position position="99"/>
    </location>
</feature>
<dbReference type="AlphaFoldDB" id="A0A146MIR6"/>
<dbReference type="EMBL" id="GDHC01000079">
    <property type="protein sequence ID" value="JAQ18550.1"/>
    <property type="molecule type" value="Transcribed_RNA"/>
</dbReference>
<protein>
    <submittedName>
        <fullName evidence="2">Uncharacterized protein</fullName>
    </submittedName>
</protein>